<dbReference type="InterPro" id="IPR007410">
    <property type="entry name" value="LpqE-like"/>
</dbReference>
<dbReference type="SUPFAM" id="SSF110087">
    <property type="entry name" value="DR1885-like metal-binding protein"/>
    <property type="match status" value="1"/>
</dbReference>
<accession>A0A919SFT5</accession>
<proteinExistence type="predicted"/>
<dbReference type="EMBL" id="BOQL01000038">
    <property type="protein sequence ID" value="GIM71880.1"/>
    <property type="molecule type" value="Genomic_DNA"/>
</dbReference>
<dbReference type="InterPro" id="IPR036182">
    <property type="entry name" value="PCuAC_sf"/>
</dbReference>
<dbReference type="Pfam" id="PF04314">
    <property type="entry name" value="PCuAC"/>
    <property type="match status" value="1"/>
</dbReference>
<dbReference type="Proteomes" id="UP000681340">
    <property type="component" value="Unassembled WGS sequence"/>
</dbReference>
<dbReference type="AlphaFoldDB" id="A0A919SFT5"/>
<protein>
    <recommendedName>
        <fullName evidence="4">Copper(I)-binding protein</fullName>
    </recommendedName>
</protein>
<sequence>MIVAVVTIVVTAMASGCQTEDPQAVPNDPQAPFQESLMGTNARVGPIQLIGVHVDAPPNVRYRPGDEARLWFTVFNEAPTADVLRSVSSPAAGTTKIRWDADCDGTAADVAALTLRPVQPNPATAPPGVPPFDAYHVQLLALDREILAGTTIPVTFAFDRAGSVTVEALVQPSNAVRPEPSNRCYAGTSAAPAAVEPSGS</sequence>
<reference evidence="2" key="1">
    <citation type="submission" date="2021-03" db="EMBL/GenBank/DDBJ databases">
        <title>Whole genome shotgun sequence of Actinoplanes auranticolor NBRC 12245.</title>
        <authorList>
            <person name="Komaki H."/>
            <person name="Tamura T."/>
        </authorList>
    </citation>
    <scope>NUCLEOTIDE SEQUENCE</scope>
    <source>
        <strain evidence="2">NBRC 12245</strain>
    </source>
</reference>
<organism evidence="2 3">
    <name type="scientific">Actinoplanes auranticolor</name>
    <dbReference type="NCBI Taxonomy" id="47988"/>
    <lineage>
        <taxon>Bacteria</taxon>
        <taxon>Bacillati</taxon>
        <taxon>Actinomycetota</taxon>
        <taxon>Actinomycetes</taxon>
        <taxon>Micromonosporales</taxon>
        <taxon>Micromonosporaceae</taxon>
        <taxon>Actinoplanes</taxon>
    </lineage>
</organism>
<name>A0A919SFT5_9ACTN</name>
<keyword evidence="3" id="KW-1185">Reference proteome</keyword>
<gene>
    <name evidence="2" type="ORF">Aau02nite_48180</name>
</gene>
<evidence type="ECO:0000313" key="2">
    <source>
        <dbReference type="EMBL" id="GIM71880.1"/>
    </source>
</evidence>
<comment type="caution">
    <text evidence="2">The sequence shown here is derived from an EMBL/GenBank/DDBJ whole genome shotgun (WGS) entry which is preliminary data.</text>
</comment>
<dbReference type="Gene3D" id="2.60.40.1890">
    <property type="entry name" value="PCu(A)C copper chaperone"/>
    <property type="match status" value="1"/>
</dbReference>
<evidence type="ECO:0008006" key="4">
    <source>
        <dbReference type="Google" id="ProtNLM"/>
    </source>
</evidence>
<evidence type="ECO:0000256" key="1">
    <source>
        <dbReference type="SAM" id="MobiDB-lite"/>
    </source>
</evidence>
<feature type="region of interest" description="Disordered" evidence="1">
    <location>
        <begin position="178"/>
        <end position="200"/>
    </location>
</feature>
<evidence type="ECO:0000313" key="3">
    <source>
        <dbReference type="Proteomes" id="UP000681340"/>
    </source>
</evidence>